<dbReference type="InterPro" id="IPR032675">
    <property type="entry name" value="LRR_dom_sf"/>
</dbReference>
<dbReference type="Proteomes" id="UP001054252">
    <property type="component" value="Unassembled WGS sequence"/>
</dbReference>
<dbReference type="Pfam" id="PF24758">
    <property type="entry name" value="LRR_At5g56370"/>
    <property type="match status" value="1"/>
</dbReference>
<dbReference type="InterPro" id="IPR053197">
    <property type="entry name" value="F-box_SCFL_complex_component"/>
</dbReference>
<evidence type="ECO:0000313" key="2">
    <source>
        <dbReference type="EMBL" id="GKV34205.1"/>
    </source>
</evidence>
<evidence type="ECO:0000313" key="3">
    <source>
        <dbReference type="Proteomes" id="UP001054252"/>
    </source>
</evidence>
<dbReference type="EMBL" id="BPVZ01000104">
    <property type="protein sequence ID" value="GKV34205.1"/>
    <property type="molecule type" value="Genomic_DNA"/>
</dbReference>
<dbReference type="InterPro" id="IPR055411">
    <property type="entry name" value="LRR_FXL15/At3g58940/PEG3-like"/>
</dbReference>
<dbReference type="PANTHER" id="PTHR34223">
    <property type="entry name" value="OS11G0201299 PROTEIN"/>
    <property type="match status" value="1"/>
</dbReference>
<accession>A0AAV5LAH0</accession>
<protein>
    <recommendedName>
        <fullName evidence="1">F-box/LRR-repeat protein 15/At3g58940/PEG3-like LRR domain-containing protein</fullName>
    </recommendedName>
</protein>
<dbReference type="AlphaFoldDB" id="A0AAV5LAH0"/>
<feature type="domain" description="F-box/LRR-repeat protein 15/At3g58940/PEG3-like LRR" evidence="1">
    <location>
        <begin position="69"/>
        <end position="209"/>
    </location>
</feature>
<dbReference type="PANTHER" id="PTHR34223:SF51">
    <property type="entry name" value="OS06G0556300 PROTEIN"/>
    <property type="match status" value="1"/>
</dbReference>
<comment type="caution">
    <text evidence="2">The sequence shown here is derived from an EMBL/GenBank/DDBJ whole genome shotgun (WGS) entry which is preliminary data.</text>
</comment>
<sequence length="271" mass="30106">MDCSLELPDVIIHKIMDYLPTKAVVRSCVLLSSPKLGEELSLHRVEIVLGDVQDIDVLDFEMLSELAPGWMKLALDVGVKVLAVYIGSNDFLPILYFPNCSSKALTCLKVAGFIFDQSFSSILGNFESLGELILCNCEIKDYPVLELPSCFPLLENLAIIYCFGFESVSVSASNIPSVKNLKVLAWGYETHSISIEIPAPTLEILCLRGKTISLPAFHNLTFLLLYDTEKKISCIVSELPVLENLTLIWFKCEVLKISSQQLQNLILSDPD</sequence>
<name>A0AAV5LAH0_9ROSI</name>
<dbReference type="SUPFAM" id="SSF52047">
    <property type="entry name" value="RNI-like"/>
    <property type="match status" value="1"/>
</dbReference>
<reference evidence="2 3" key="1">
    <citation type="journal article" date="2021" name="Commun. Biol.">
        <title>The genome of Shorea leprosula (Dipterocarpaceae) highlights the ecological relevance of drought in aseasonal tropical rainforests.</title>
        <authorList>
            <person name="Ng K.K.S."/>
            <person name="Kobayashi M.J."/>
            <person name="Fawcett J.A."/>
            <person name="Hatakeyama M."/>
            <person name="Paape T."/>
            <person name="Ng C.H."/>
            <person name="Ang C.C."/>
            <person name="Tnah L.H."/>
            <person name="Lee C.T."/>
            <person name="Nishiyama T."/>
            <person name="Sese J."/>
            <person name="O'Brien M.J."/>
            <person name="Copetti D."/>
            <person name="Mohd Noor M.I."/>
            <person name="Ong R.C."/>
            <person name="Putra M."/>
            <person name="Sireger I.Z."/>
            <person name="Indrioko S."/>
            <person name="Kosugi Y."/>
            <person name="Izuno A."/>
            <person name="Isagi Y."/>
            <person name="Lee S.L."/>
            <person name="Shimizu K.K."/>
        </authorList>
    </citation>
    <scope>NUCLEOTIDE SEQUENCE [LARGE SCALE GENOMIC DNA]</scope>
    <source>
        <strain evidence="2">214</strain>
    </source>
</reference>
<gene>
    <name evidence="2" type="ORF">SLEP1_g42602</name>
</gene>
<proteinExistence type="predicted"/>
<keyword evidence="3" id="KW-1185">Reference proteome</keyword>
<organism evidence="2 3">
    <name type="scientific">Rubroshorea leprosula</name>
    <dbReference type="NCBI Taxonomy" id="152421"/>
    <lineage>
        <taxon>Eukaryota</taxon>
        <taxon>Viridiplantae</taxon>
        <taxon>Streptophyta</taxon>
        <taxon>Embryophyta</taxon>
        <taxon>Tracheophyta</taxon>
        <taxon>Spermatophyta</taxon>
        <taxon>Magnoliopsida</taxon>
        <taxon>eudicotyledons</taxon>
        <taxon>Gunneridae</taxon>
        <taxon>Pentapetalae</taxon>
        <taxon>rosids</taxon>
        <taxon>malvids</taxon>
        <taxon>Malvales</taxon>
        <taxon>Dipterocarpaceae</taxon>
        <taxon>Rubroshorea</taxon>
    </lineage>
</organism>
<evidence type="ECO:0000259" key="1">
    <source>
        <dbReference type="Pfam" id="PF24758"/>
    </source>
</evidence>
<dbReference type="Gene3D" id="3.80.10.10">
    <property type="entry name" value="Ribonuclease Inhibitor"/>
    <property type="match status" value="1"/>
</dbReference>